<dbReference type="EMBL" id="ANOF01000183">
    <property type="protein sequence ID" value="EMI23837.1"/>
    <property type="molecule type" value="Genomic_DNA"/>
</dbReference>
<dbReference type="AlphaFoldDB" id="M5S867"/>
<proteinExistence type="predicted"/>
<protein>
    <submittedName>
        <fullName evidence="1">Uncharacterized protein</fullName>
    </submittedName>
</protein>
<name>M5S867_9BACT</name>
<gene>
    <name evidence="1" type="ORF">RESH_05574</name>
</gene>
<accession>M5S867</accession>
<reference evidence="1 2" key="1">
    <citation type="journal article" date="2013" name="Mar. Genomics">
        <title>Expression of sulfatases in Rhodopirellula baltica and the diversity of sulfatases in the genus Rhodopirellula.</title>
        <authorList>
            <person name="Wegner C.E."/>
            <person name="Richter-Heitmann T."/>
            <person name="Klindworth A."/>
            <person name="Klockow C."/>
            <person name="Richter M."/>
            <person name="Achstetter T."/>
            <person name="Glockner F.O."/>
            <person name="Harder J."/>
        </authorList>
    </citation>
    <scope>NUCLEOTIDE SEQUENCE [LARGE SCALE GENOMIC DNA]</scope>
    <source>
        <strain evidence="1 2">SH398</strain>
    </source>
</reference>
<dbReference type="STRING" id="1263868.RESH_05574"/>
<evidence type="ECO:0000313" key="2">
    <source>
        <dbReference type="Proteomes" id="UP000011996"/>
    </source>
</evidence>
<dbReference type="PATRIC" id="fig|1263868.3.peg.6045"/>
<sequence>MVRVLSLFVDLIREPFCRSFSSVSLIVEIASSRCFAYALALDSDPDSSKICELILW</sequence>
<organism evidence="1 2">
    <name type="scientific">Rhodopirellula europaea SH398</name>
    <dbReference type="NCBI Taxonomy" id="1263868"/>
    <lineage>
        <taxon>Bacteria</taxon>
        <taxon>Pseudomonadati</taxon>
        <taxon>Planctomycetota</taxon>
        <taxon>Planctomycetia</taxon>
        <taxon>Pirellulales</taxon>
        <taxon>Pirellulaceae</taxon>
        <taxon>Rhodopirellula</taxon>
    </lineage>
</organism>
<comment type="caution">
    <text evidence="1">The sequence shown here is derived from an EMBL/GenBank/DDBJ whole genome shotgun (WGS) entry which is preliminary data.</text>
</comment>
<evidence type="ECO:0000313" key="1">
    <source>
        <dbReference type="EMBL" id="EMI23837.1"/>
    </source>
</evidence>
<dbReference type="Proteomes" id="UP000011996">
    <property type="component" value="Unassembled WGS sequence"/>
</dbReference>